<feature type="chain" id="PRO_5030960506" evidence="5">
    <location>
        <begin position="31"/>
        <end position="350"/>
    </location>
</feature>
<dbReference type="AlphaFoldDB" id="A0A7S4A8S6"/>
<dbReference type="Pfam" id="PF04278">
    <property type="entry name" value="Tic22"/>
    <property type="match status" value="1"/>
</dbReference>
<dbReference type="PANTHER" id="PTHR33926">
    <property type="entry name" value="PROTEIN TIC 22, CHLOROPLASTIC"/>
    <property type="match status" value="1"/>
</dbReference>
<evidence type="ECO:0000256" key="5">
    <source>
        <dbReference type="SAM" id="SignalP"/>
    </source>
</evidence>
<organism evidence="6">
    <name type="scientific">Pseudo-nitzschia australis</name>
    <dbReference type="NCBI Taxonomy" id="44445"/>
    <lineage>
        <taxon>Eukaryota</taxon>
        <taxon>Sar</taxon>
        <taxon>Stramenopiles</taxon>
        <taxon>Ochrophyta</taxon>
        <taxon>Bacillariophyta</taxon>
        <taxon>Bacillariophyceae</taxon>
        <taxon>Bacillariophycidae</taxon>
        <taxon>Bacillariales</taxon>
        <taxon>Bacillariaceae</taxon>
        <taxon>Pseudo-nitzschia</taxon>
    </lineage>
</organism>
<feature type="transmembrane region" description="Helical" evidence="4">
    <location>
        <begin position="84"/>
        <end position="105"/>
    </location>
</feature>
<evidence type="ECO:0000256" key="1">
    <source>
        <dbReference type="ARBA" id="ARBA00004229"/>
    </source>
</evidence>
<evidence type="ECO:0000256" key="3">
    <source>
        <dbReference type="ARBA" id="ARBA00022640"/>
    </source>
</evidence>
<sequence>MVPRNNPINGWNGYIVYFLLLSAAPSRVSSFAFPRIRHPATVPKSNCWSESLVLGLAPASSISTPRNLKLTALSMVREPDDRPGLSSTSIIAGILFAVFIAGSLLPLAGTLDLKSAPIADAVVTRQDAPGRKNIESKQYALSRSAIQEKLNTVPVFYVATTAEDGSAAMSTDIYLSYQVAKEASDGIPSSSVKGTTLDQVMYPLVLKRGRMRMAPPPAEVEQAEATIMAVAKSDSPVYRLIPSKISVEQAKELDLDLTQSDVPLFIADRLAFASTKGAQLPLFLNKDDCVNSYKRLRQAKSSLPEEPTIRTSTLLETLISMEKGTRPGVSQLNFYATAGDLLQLTEMLSN</sequence>
<evidence type="ECO:0000256" key="4">
    <source>
        <dbReference type="SAM" id="Phobius"/>
    </source>
</evidence>
<keyword evidence="2" id="KW-0150">Chloroplast</keyword>
<evidence type="ECO:0000256" key="2">
    <source>
        <dbReference type="ARBA" id="ARBA00022528"/>
    </source>
</evidence>
<dbReference type="GO" id="GO:0009507">
    <property type="term" value="C:chloroplast"/>
    <property type="evidence" value="ECO:0007669"/>
    <property type="project" value="UniProtKB-SubCell"/>
</dbReference>
<dbReference type="GO" id="GO:0015031">
    <property type="term" value="P:protein transport"/>
    <property type="evidence" value="ECO:0007669"/>
    <property type="project" value="InterPro"/>
</dbReference>
<proteinExistence type="predicted"/>
<dbReference type="PANTHER" id="PTHR33926:SF4">
    <property type="entry name" value="PROTEIN TIC 22, CHLOROPLASTIC"/>
    <property type="match status" value="1"/>
</dbReference>
<keyword evidence="4" id="KW-0812">Transmembrane</keyword>
<gene>
    <name evidence="6" type="ORF">PAUS00366_LOCUS207</name>
</gene>
<keyword evidence="3" id="KW-0934">Plastid</keyword>
<dbReference type="InterPro" id="IPR007378">
    <property type="entry name" value="Tic22-like"/>
</dbReference>
<feature type="signal peptide" evidence="5">
    <location>
        <begin position="1"/>
        <end position="30"/>
    </location>
</feature>
<protein>
    <submittedName>
        <fullName evidence="6">Uncharacterized protein</fullName>
    </submittedName>
</protein>
<comment type="subcellular location">
    <subcellularLocation>
        <location evidence="1">Plastid</location>
        <location evidence="1">Chloroplast</location>
    </subcellularLocation>
</comment>
<dbReference type="EMBL" id="HBIX01000249">
    <property type="protein sequence ID" value="CAE0707487.1"/>
    <property type="molecule type" value="Transcribed_RNA"/>
</dbReference>
<evidence type="ECO:0000313" key="6">
    <source>
        <dbReference type="EMBL" id="CAE0707487.1"/>
    </source>
</evidence>
<keyword evidence="4" id="KW-1133">Transmembrane helix</keyword>
<reference evidence="6" key="1">
    <citation type="submission" date="2021-01" db="EMBL/GenBank/DDBJ databases">
        <authorList>
            <person name="Corre E."/>
            <person name="Pelletier E."/>
            <person name="Niang G."/>
            <person name="Scheremetjew M."/>
            <person name="Finn R."/>
            <person name="Kale V."/>
            <person name="Holt S."/>
            <person name="Cochrane G."/>
            <person name="Meng A."/>
            <person name="Brown T."/>
            <person name="Cohen L."/>
        </authorList>
    </citation>
    <scope>NUCLEOTIDE SEQUENCE</scope>
    <source>
        <strain evidence="6">10249 10 AB</strain>
    </source>
</reference>
<keyword evidence="4" id="KW-0472">Membrane</keyword>
<name>A0A7S4A8S6_9STRA</name>
<keyword evidence="5" id="KW-0732">Signal</keyword>
<accession>A0A7S4A8S6</accession>